<dbReference type="PROSITE" id="PS50035">
    <property type="entry name" value="PLD"/>
    <property type="match status" value="1"/>
</dbReference>
<evidence type="ECO:0000256" key="1">
    <source>
        <dbReference type="ARBA" id="ARBA00000798"/>
    </source>
</evidence>
<evidence type="ECO:0000256" key="2">
    <source>
        <dbReference type="ARBA" id="ARBA00012027"/>
    </source>
</evidence>
<evidence type="ECO:0000259" key="7">
    <source>
        <dbReference type="PROSITE" id="PS50035"/>
    </source>
</evidence>
<keyword evidence="5" id="KW-0442">Lipid degradation</keyword>
<dbReference type="AlphaFoldDB" id="A0A022PUT6"/>
<keyword evidence="4" id="KW-0378">Hydrolase</keyword>
<evidence type="ECO:0000313" key="8">
    <source>
        <dbReference type="EMBL" id="EYU18568.1"/>
    </source>
</evidence>
<dbReference type="Proteomes" id="UP000030748">
    <property type="component" value="Unassembled WGS sequence"/>
</dbReference>
<organism evidence="8 9">
    <name type="scientific">Erythranthe guttata</name>
    <name type="common">Yellow monkey flower</name>
    <name type="synonym">Mimulus guttatus</name>
    <dbReference type="NCBI Taxonomy" id="4155"/>
    <lineage>
        <taxon>Eukaryota</taxon>
        <taxon>Viridiplantae</taxon>
        <taxon>Streptophyta</taxon>
        <taxon>Embryophyta</taxon>
        <taxon>Tracheophyta</taxon>
        <taxon>Spermatophyta</taxon>
        <taxon>Magnoliopsida</taxon>
        <taxon>eudicotyledons</taxon>
        <taxon>Gunneridae</taxon>
        <taxon>Pentapetalae</taxon>
        <taxon>asterids</taxon>
        <taxon>lamiids</taxon>
        <taxon>Lamiales</taxon>
        <taxon>Phrymaceae</taxon>
        <taxon>Erythranthe</taxon>
    </lineage>
</organism>
<keyword evidence="3" id="KW-0677">Repeat</keyword>
<dbReference type="GO" id="GO:0004630">
    <property type="term" value="F:phospholipase D activity"/>
    <property type="evidence" value="ECO:0007669"/>
    <property type="project" value="UniProtKB-EC"/>
</dbReference>
<evidence type="ECO:0000313" key="9">
    <source>
        <dbReference type="Proteomes" id="UP000030748"/>
    </source>
</evidence>
<dbReference type="Pfam" id="PF00614">
    <property type="entry name" value="PLDc"/>
    <property type="match status" value="1"/>
</dbReference>
<dbReference type="PANTHER" id="PTHR18896:SF60">
    <property type="entry name" value="PHOSPHOLIPASE D"/>
    <property type="match status" value="1"/>
</dbReference>
<keyword evidence="9" id="KW-1185">Reference proteome</keyword>
<dbReference type="InterPro" id="IPR001736">
    <property type="entry name" value="PLipase_D/transphosphatidylase"/>
</dbReference>
<evidence type="ECO:0000256" key="6">
    <source>
        <dbReference type="ARBA" id="ARBA00023098"/>
    </source>
</evidence>
<feature type="non-terminal residue" evidence="8">
    <location>
        <position position="316"/>
    </location>
</feature>
<gene>
    <name evidence="8" type="ORF">MIMGU_mgv1a026012mg</name>
</gene>
<dbReference type="SUPFAM" id="SSF56024">
    <property type="entry name" value="Phospholipase D/nuclease"/>
    <property type="match status" value="1"/>
</dbReference>
<evidence type="ECO:0000256" key="5">
    <source>
        <dbReference type="ARBA" id="ARBA00022963"/>
    </source>
</evidence>
<dbReference type="InterPro" id="IPR015679">
    <property type="entry name" value="PLipase_D_fam"/>
</dbReference>
<keyword evidence="6" id="KW-0443">Lipid metabolism</keyword>
<dbReference type="EC" id="3.1.4.4" evidence="2"/>
<feature type="domain" description="PLD phosphodiesterase" evidence="7">
    <location>
        <begin position="261"/>
        <end position="288"/>
    </location>
</feature>
<evidence type="ECO:0000256" key="3">
    <source>
        <dbReference type="ARBA" id="ARBA00022737"/>
    </source>
</evidence>
<proteinExistence type="predicted"/>
<reference evidence="8 9" key="1">
    <citation type="journal article" date="2013" name="Proc. Natl. Acad. Sci. U.S.A.">
        <title>Fine-scale variation in meiotic recombination in Mimulus inferred from population shotgun sequencing.</title>
        <authorList>
            <person name="Hellsten U."/>
            <person name="Wright K.M."/>
            <person name="Jenkins J."/>
            <person name="Shu S."/>
            <person name="Yuan Y."/>
            <person name="Wessler S.R."/>
            <person name="Schmutz J."/>
            <person name="Willis J.H."/>
            <person name="Rokhsar D.S."/>
        </authorList>
    </citation>
    <scope>NUCLEOTIDE SEQUENCE [LARGE SCALE GENOMIC DNA]</scope>
    <source>
        <strain evidence="9">cv. DUN x IM62</strain>
    </source>
</reference>
<protein>
    <recommendedName>
        <fullName evidence="2">phospholipase D</fullName>
        <ecNumber evidence="2">3.1.4.4</ecNumber>
    </recommendedName>
</protein>
<sequence length="316" mass="36787">MLTSHVDFLVNNSYNSYSYVAYTYCGPRQPCHDLHCQIEGSTAYDVLKNFDLVDVEHIPEIASPSGTTSNDHQLLWISKEDDPKNWHIQIFRSVDSKSVEAFLKHILTAKEQVNTNRSIQIAYIQAIRSNQRFIFIENQYFIRSSFVPANNLIPIELALKIVSKIRANERSVVYIIIYMWPEGKPYYPHTKKYIKCVIINLLNIKHVWRTNLCQTMQMMYNIIAHQLKSVNLKNAHPTDYLNFYCLDNREESHKEESSSTILLYMHSKGMKVDDEYVIMGSANINKQSMASYRDTKIVMGACLPHYTWTKTKKTPI</sequence>
<dbReference type="Gene3D" id="3.30.870.10">
    <property type="entry name" value="Endonuclease Chain A"/>
    <property type="match status" value="1"/>
</dbReference>
<name>A0A022PUT6_ERYGU</name>
<dbReference type="GO" id="GO:0016042">
    <property type="term" value="P:lipid catabolic process"/>
    <property type="evidence" value="ECO:0007669"/>
    <property type="project" value="UniProtKB-KW"/>
</dbReference>
<evidence type="ECO:0000256" key="4">
    <source>
        <dbReference type="ARBA" id="ARBA00022801"/>
    </source>
</evidence>
<dbReference type="EMBL" id="KI632328">
    <property type="protein sequence ID" value="EYU18568.1"/>
    <property type="molecule type" value="Genomic_DNA"/>
</dbReference>
<accession>A0A022PUT6</accession>
<dbReference type="STRING" id="4155.A0A022PUT6"/>
<dbReference type="PANTHER" id="PTHR18896">
    <property type="entry name" value="PHOSPHOLIPASE D"/>
    <property type="match status" value="1"/>
</dbReference>
<dbReference type="SMART" id="SM00155">
    <property type="entry name" value="PLDc"/>
    <property type="match status" value="1"/>
</dbReference>
<comment type="catalytic activity">
    <reaction evidence="1">
        <text>a 1,2-diacyl-sn-glycero-3-phosphocholine + H2O = a 1,2-diacyl-sn-glycero-3-phosphate + choline + H(+)</text>
        <dbReference type="Rhea" id="RHEA:14445"/>
        <dbReference type="ChEBI" id="CHEBI:15354"/>
        <dbReference type="ChEBI" id="CHEBI:15377"/>
        <dbReference type="ChEBI" id="CHEBI:15378"/>
        <dbReference type="ChEBI" id="CHEBI:57643"/>
        <dbReference type="ChEBI" id="CHEBI:58608"/>
        <dbReference type="EC" id="3.1.4.4"/>
    </reaction>
</comment>